<dbReference type="Proteomes" id="UP000663853">
    <property type="component" value="Unassembled WGS sequence"/>
</dbReference>
<dbReference type="PROSITE" id="PS51186">
    <property type="entry name" value="GNAT"/>
    <property type="match status" value="1"/>
</dbReference>
<dbReference type="InterPro" id="IPR000182">
    <property type="entry name" value="GNAT_dom"/>
</dbReference>
<proteinExistence type="predicted"/>
<comment type="caution">
    <text evidence="2">The sequence shown here is derived from an EMBL/GenBank/DDBJ whole genome shotgun (WGS) entry which is preliminary data.</text>
</comment>
<dbReference type="SUPFAM" id="SSF55729">
    <property type="entry name" value="Acyl-CoA N-acyltransferases (Nat)"/>
    <property type="match status" value="1"/>
</dbReference>
<dbReference type="CDD" id="cd04301">
    <property type="entry name" value="NAT_SF"/>
    <property type="match status" value="1"/>
</dbReference>
<dbReference type="Pfam" id="PF13508">
    <property type="entry name" value="Acetyltransf_7"/>
    <property type="match status" value="1"/>
</dbReference>
<evidence type="ECO:0000313" key="3">
    <source>
        <dbReference type="Proteomes" id="UP000663853"/>
    </source>
</evidence>
<gene>
    <name evidence="2" type="ORF">RDB_LOCUS11322</name>
</gene>
<dbReference type="Gene3D" id="3.40.630.30">
    <property type="match status" value="1"/>
</dbReference>
<dbReference type="AlphaFoldDB" id="A0A8H2X9K5"/>
<name>A0A8H2X9K5_9AGAM</name>
<reference evidence="2" key="1">
    <citation type="submission" date="2021-01" db="EMBL/GenBank/DDBJ databases">
        <authorList>
            <person name="Kaushik A."/>
        </authorList>
    </citation>
    <scope>NUCLEOTIDE SEQUENCE</scope>
    <source>
        <strain evidence="2">AG6-10EEA</strain>
    </source>
</reference>
<organism evidence="2 3">
    <name type="scientific">Rhizoctonia solani</name>
    <dbReference type="NCBI Taxonomy" id="456999"/>
    <lineage>
        <taxon>Eukaryota</taxon>
        <taxon>Fungi</taxon>
        <taxon>Dikarya</taxon>
        <taxon>Basidiomycota</taxon>
        <taxon>Agaricomycotina</taxon>
        <taxon>Agaricomycetes</taxon>
        <taxon>Cantharellales</taxon>
        <taxon>Ceratobasidiaceae</taxon>
        <taxon>Rhizoctonia</taxon>
    </lineage>
</organism>
<protein>
    <recommendedName>
        <fullName evidence="1">N-acetyltransferase domain-containing protein</fullName>
    </recommendedName>
</protein>
<accession>A0A8H2X9K5</accession>
<evidence type="ECO:0000259" key="1">
    <source>
        <dbReference type="PROSITE" id="PS51186"/>
    </source>
</evidence>
<dbReference type="GO" id="GO:0016747">
    <property type="term" value="F:acyltransferase activity, transferring groups other than amino-acyl groups"/>
    <property type="evidence" value="ECO:0007669"/>
    <property type="project" value="InterPro"/>
</dbReference>
<sequence>MPSSRAVTLNIQVLLHSSAADFLDATEHILEKHGLTSNIILPFAIKARKNEGLPASSARGPAYWSVPRAASTTPVPQQFWMTQWTVRGATSIPSLDFVVAVTEGQLGAYPVFFWSPHQSIEMSPAFLAPRVQGIVARLCRAIPAERVFSVFGQDPVVHAFTNMWTQATGKIPEPEAFYAAKFSYCTPKSIQPAPQLPAGHELRLASLADLDQCAQLCKEFADDSVYFPLSLAGGRQEAKSMIEAKHLWVYATPQGIATIVGSTRRTPNAIASINKVYTPPSFRGKGCAQRLVAHVTRALLDGTDCATAHDAVVLYVSHGNPAARVYNRVGFQGLDDTLPLPPLVESWLEIGFQATNRGHW</sequence>
<dbReference type="InterPro" id="IPR016181">
    <property type="entry name" value="Acyl_CoA_acyltransferase"/>
</dbReference>
<feature type="domain" description="N-acetyltransferase" evidence="1">
    <location>
        <begin position="200"/>
        <end position="351"/>
    </location>
</feature>
<dbReference type="EMBL" id="CAJMXA010000183">
    <property type="protein sequence ID" value="CAE6420165.1"/>
    <property type="molecule type" value="Genomic_DNA"/>
</dbReference>
<evidence type="ECO:0000313" key="2">
    <source>
        <dbReference type="EMBL" id="CAE6420165.1"/>
    </source>
</evidence>